<evidence type="ECO:0000256" key="1">
    <source>
        <dbReference type="ARBA" id="ARBA00023015"/>
    </source>
</evidence>
<comment type="caution">
    <text evidence="7">The sequence shown here is derived from an EMBL/GenBank/DDBJ whole genome shotgun (WGS) entry which is preliminary data.</text>
</comment>
<dbReference type="InterPro" id="IPR000595">
    <property type="entry name" value="cNMP-bd_dom"/>
</dbReference>
<dbReference type="CDD" id="cd00038">
    <property type="entry name" value="CAP_ED"/>
    <property type="match status" value="1"/>
</dbReference>
<dbReference type="PANTHER" id="PTHR24567">
    <property type="entry name" value="CRP FAMILY TRANSCRIPTIONAL REGULATORY PROTEIN"/>
    <property type="match status" value="1"/>
</dbReference>
<dbReference type="InterPro" id="IPR050397">
    <property type="entry name" value="Env_Response_Regulators"/>
</dbReference>
<organism evidence="7 8">
    <name type="scientific">Cytobacillus solani</name>
    <dbReference type="NCBI Taxonomy" id="1637975"/>
    <lineage>
        <taxon>Bacteria</taxon>
        <taxon>Bacillati</taxon>
        <taxon>Bacillota</taxon>
        <taxon>Bacilli</taxon>
        <taxon>Bacillales</taxon>
        <taxon>Bacillaceae</taxon>
        <taxon>Cytobacillus</taxon>
    </lineage>
</organism>
<dbReference type="InterPro" id="IPR018490">
    <property type="entry name" value="cNMP-bd_dom_sf"/>
</dbReference>
<keyword evidence="2" id="KW-0238">DNA-binding</keyword>
<feature type="domain" description="Cyclic nucleotide-binding" evidence="5">
    <location>
        <begin position="1"/>
        <end position="82"/>
    </location>
</feature>
<name>A0A0Q3QKZ8_9BACI</name>
<dbReference type="PROSITE" id="PS51063">
    <property type="entry name" value="HTH_CRP_2"/>
    <property type="match status" value="1"/>
</dbReference>
<dbReference type="PANTHER" id="PTHR24567:SF74">
    <property type="entry name" value="HTH-TYPE TRANSCRIPTIONAL REGULATOR ARCR"/>
    <property type="match status" value="1"/>
</dbReference>
<dbReference type="InterPro" id="IPR036388">
    <property type="entry name" value="WH-like_DNA-bd_sf"/>
</dbReference>
<accession>A0A0Q3QKZ8</accession>
<dbReference type="InterPro" id="IPR012318">
    <property type="entry name" value="HTH_CRP"/>
</dbReference>
<protein>
    <submittedName>
        <fullName evidence="7">Crp/Fnr family transcriptional regulator</fullName>
    </submittedName>
</protein>
<dbReference type="Gene3D" id="2.60.120.10">
    <property type="entry name" value="Jelly Rolls"/>
    <property type="match status" value="1"/>
</dbReference>
<evidence type="ECO:0000256" key="4">
    <source>
        <dbReference type="ARBA" id="ARBA00023163"/>
    </source>
</evidence>
<dbReference type="AlphaFoldDB" id="A0A0Q3QKZ8"/>
<dbReference type="InterPro" id="IPR036390">
    <property type="entry name" value="WH_DNA-bd_sf"/>
</dbReference>
<dbReference type="Pfam" id="PF00027">
    <property type="entry name" value="cNMP_binding"/>
    <property type="match status" value="1"/>
</dbReference>
<dbReference type="Proteomes" id="UP000050996">
    <property type="component" value="Unassembled WGS sequence"/>
</dbReference>
<keyword evidence="3" id="KW-0010">Activator</keyword>
<keyword evidence="8" id="KW-1185">Reference proteome</keyword>
<evidence type="ECO:0000259" key="5">
    <source>
        <dbReference type="PROSITE" id="PS50042"/>
    </source>
</evidence>
<evidence type="ECO:0000256" key="3">
    <source>
        <dbReference type="ARBA" id="ARBA00023159"/>
    </source>
</evidence>
<dbReference type="RefSeq" id="WP_056683498.1">
    <property type="nucleotide sequence ID" value="NZ_LJIX01000006.1"/>
</dbReference>
<dbReference type="SMART" id="SM00100">
    <property type="entry name" value="cNMP"/>
    <property type="match status" value="1"/>
</dbReference>
<reference evidence="7 8" key="1">
    <citation type="submission" date="2015-09" db="EMBL/GenBank/DDBJ databases">
        <title>Genome sequencing project for genomic taxonomy and phylogenomics of Bacillus-like bacteria.</title>
        <authorList>
            <person name="Liu B."/>
            <person name="Wang J."/>
            <person name="Zhu Y."/>
            <person name="Liu G."/>
            <person name="Chen Q."/>
            <person name="Chen Z."/>
            <person name="Lan J."/>
            <person name="Che J."/>
            <person name="Ge C."/>
            <person name="Shi H."/>
            <person name="Pan Z."/>
            <person name="Liu X."/>
        </authorList>
    </citation>
    <scope>NUCLEOTIDE SEQUENCE [LARGE SCALE GENOMIC DNA]</scope>
    <source>
        <strain evidence="7 8">FJAT-18043</strain>
    </source>
</reference>
<dbReference type="GO" id="GO:0003700">
    <property type="term" value="F:DNA-binding transcription factor activity"/>
    <property type="evidence" value="ECO:0007669"/>
    <property type="project" value="TreeGrafter"/>
</dbReference>
<dbReference type="GO" id="GO:0003677">
    <property type="term" value="F:DNA binding"/>
    <property type="evidence" value="ECO:0007669"/>
    <property type="project" value="UniProtKB-KW"/>
</dbReference>
<dbReference type="SMART" id="SM00419">
    <property type="entry name" value="HTH_CRP"/>
    <property type="match status" value="1"/>
</dbReference>
<dbReference type="SUPFAM" id="SSF46785">
    <property type="entry name" value="Winged helix' DNA-binding domain"/>
    <property type="match status" value="1"/>
</dbReference>
<keyword evidence="4" id="KW-0804">Transcription</keyword>
<dbReference type="PROSITE" id="PS50042">
    <property type="entry name" value="CNMP_BINDING_3"/>
    <property type="match status" value="1"/>
</dbReference>
<dbReference type="Pfam" id="PF13545">
    <property type="entry name" value="HTH_Crp_2"/>
    <property type="match status" value="1"/>
</dbReference>
<dbReference type="CDD" id="cd00092">
    <property type="entry name" value="HTH_CRP"/>
    <property type="match status" value="1"/>
</dbReference>
<dbReference type="Gene3D" id="1.10.10.10">
    <property type="entry name" value="Winged helix-like DNA-binding domain superfamily/Winged helix DNA-binding domain"/>
    <property type="match status" value="1"/>
</dbReference>
<sequence length="230" mass="25916">MQSNIEIAEKLNVLLQASHHNRKVEKGSFLYQEGMTANELFIVQSGLIQISKIVPDGRELTLRMCGEGDLIGELSLFCPSPKYMLNAKVVESGVVAIINKEELEEKLNQDHSLALELMKWISLQYRKTQTKFRDLVLHGKKGALYSTLIRLTNSYGIETEKGITINTPLTNQELANFCGTSREVVNRMLGELRKNEVLSIEKGMITIHDLSYLKNSIDCESCPVNICNIE</sequence>
<evidence type="ECO:0000313" key="8">
    <source>
        <dbReference type="Proteomes" id="UP000050996"/>
    </source>
</evidence>
<dbReference type="EMBL" id="LJIX01000006">
    <property type="protein sequence ID" value="KQL18649.1"/>
    <property type="molecule type" value="Genomic_DNA"/>
</dbReference>
<dbReference type="PATRIC" id="fig|1637975.4.peg.1507"/>
<dbReference type="PRINTS" id="PR00034">
    <property type="entry name" value="HTHCRP"/>
</dbReference>
<evidence type="ECO:0000256" key="2">
    <source>
        <dbReference type="ARBA" id="ARBA00023125"/>
    </source>
</evidence>
<dbReference type="STRING" id="1637975.AN957_08750"/>
<evidence type="ECO:0000259" key="6">
    <source>
        <dbReference type="PROSITE" id="PS51063"/>
    </source>
</evidence>
<dbReference type="InterPro" id="IPR014710">
    <property type="entry name" value="RmlC-like_jellyroll"/>
</dbReference>
<gene>
    <name evidence="7" type="ORF">AN957_08750</name>
</gene>
<feature type="domain" description="HTH crp-type" evidence="6">
    <location>
        <begin position="138"/>
        <end position="211"/>
    </location>
</feature>
<proteinExistence type="predicted"/>
<dbReference type="SUPFAM" id="SSF51206">
    <property type="entry name" value="cAMP-binding domain-like"/>
    <property type="match status" value="1"/>
</dbReference>
<evidence type="ECO:0000313" key="7">
    <source>
        <dbReference type="EMBL" id="KQL18649.1"/>
    </source>
</evidence>
<keyword evidence="1" id="KW-0805">Transcription regulation</keyword>
<dbReference type="GO" id="GO:0005829">
    <property type="term" value="C:cytosol"/>
    <property type="evidence" value="ECO:0007669"/>
    <property type="project" value="TreeGrafter"/>
</dbReference>